<comment type="caution">
    <text evidence="2">The sequence shown here is derived from an EMBL/GenBank/DDBJ whole genome shotgun (WGS) entry which is preliminary data.</text>
</comment>
<keyword evidence="1" id="KW-0472">Membrane</keyword>
<sequence>MAKYLLAESGINWLAIMALLTFFIIFSIVIIMVFWRGRGSYADVEQQPLIDSYPTEEKDELV</sequence>
<proteinExistence type="predicted"/>
<evidence type="ECO:0000313" key="2">
    <source>
        <dbReference type="EMBL" id="NJC25576.1"/>
    </source>
</evidence>
<gene>
    <name evidence="2" type="ORF">GGR27_001057</name>
</gene>
<dbReference type="EMBL" id="JAATJH010000001">
    <property type="protein sequence ID" value="NJC25576.1"/>
    <property type="molecule type" value="Genomic_DNA"/>
</dbReference>
<dbReference type="Proteomes" id="UP000770785">
    <property type="component" value="Unassembled WGS sequence"/>
</dbReference>
<dbReference type="RefSeq" id="WP_168036325.1">
    <property type="nucleotide sequence ID" value="NZ_JAATJH010000001.1"/>
</dbReference>
<name>A0ABX0X8J5_9BACT</name>
<keyword evidence="3" id="KW-1185">Reference proteome</keyword>
<evidence type="ECO:0000313" key="3">
    <source>
        <dbReference type="Proteomes" id="UP000770785"/>
    </source>
</evidence>
<accession>A0ABX0X8J5</accession>
<protein>
    <submittedName>
        <fullName evidence="2">Permease</fullName>
    </submittedName>
</protein>
<keyword evidence="1" id="KW-1133">Transmembrane helix</keyword>
<evidence type="ECO:0000256" key="1">
    <source>
        <dbReference type="SAM" id="Phobius"/>
    </source>
</evidence>
<keyword evidence="1" id="KW-0812">Transmembrane</keyword>
<organism evidence="2 3">
    <name type="scientific">Neolewinella antarctica</name>
    <dbReference type="NCBI Taxonomy" id="442734"/>
    <lineage>
        <taxon>Bacteria</taxon>
        <taxon>Pseudomonadati</taxon>
        <taxon>Bacteroidota</taxon>
        <taxon>Saprospiria</taxon>
        <taxon>Saprospirales</taxon>
        <taxon>Lewinellaceae</taxon>
        <taxon>Neolewinella</taxon>
    </lineage>
</organism>
<feature type="transmembrane region" description="Helical" evidence="1">
    <location>
        <begin position="12"/>
        <end position="35"/>
    </location>
</feature>
<reference evidence="2 3" key="1">
    <citation type="submission" date="2020-03" db="EMBL/GenBank/DDBJ databases">
        <title>Genomic Encyclopedia of Type Strains, Phase IV (KMG-IV): sequencing the most valuable type-strain genomes for metagenomic binning, comparative biology and taxonomic classification.</title>
        <authorList>
            <person name="Goeker M."/>
        </authorList>
    </citation>
    <scope>NUCLEOTIDE SEQUENCE [LARGE SCALE GENOMIC DNA]</scope>
    <source>
        <strain evidence="2 3">DSM 105096</strain>
    </source>
</reference>